<protein>
    <submittedName>
        <fullName evidence="2">Uncharacterized protein</fullName>
    </submittedName>
</protein>
<organism evidence="2 3">
    <name type="scientific">Tropicimonas sediminicola</name>
    <dbReference type="NCBI Taxonomy" id="1031541"/>
    <lineage>
        <taxon>Bacteria</taxon>
        <taxon>Pseudomonadati</taxon>
        <taxon>Pseudomonadota</taxon>
        <taxon>Alphaproteobacteria</taxon>
        <taxon>Rhodobacterales</taxon>
        <taxon>Roseobacteraceae</taxon>
        <taxon>Tropicimonas</taxon>
    </lineage>
</organism>
<keyword evidence="3" id="KW-1185">Reference proteome</keyword>
<proteinExistence type="predicted"/>
<dbReference type="AlphaFoldDB" id="A0A239MGP5"/>
<evidence type="ECO:0000313" key="2">
    <source>
        <dbReference type="EMBL" id="SNT41118.1"/>
    </source>
</evidence>
<accession>A0A239MGP5</accession>
<name>A0A239MGP5_9RHOB</name>
<dbReference type="PROSITE" id="PS51257">
    <property type="entry name" value="PROKAR_LIPOPROTEIN"/>
    <property type="match status" value="1"/>
</dbReference>
<reference evidence="2 3" key="1">
    <citation type="submission" date="2017-06" db="EMBL/GenBank/DDBJ databases">
        <authorList>
            <person name="Kim H.J."/>
            <person name="Triplett B.A."/>
        </authorList>
    </citation>
    <scope>NUCLEOTIDE SEQUENCE [LARGE SCALE GENOMIC DNA]</scope>
    <source>
        <strain evidence="2 3">DSM 29339</strain>
    </source>
</reference>
<dbReference type="RefSeq" id="WP_089235561.1">
    <property type="nucleotide sequence ID" value="NZ_FZOY01000018.1"/>
</dbReference>
<evidence type="ECO:0000313" key="3">
    <source>
        <dbReference type="Proteomes" id="UP000198426"/>
    </source>
</evidence>
<keyword evidence="1" id="KW-0732">Signal</keyword>
<evidence type="ECO:0000256" key="1">
    <source>
        <dbReference type="SAM" id="SignalP"/>
    </source>
</evidence>
<dbReference type="Proteomes" id="UP000198426">
    <property type="component" value="Unassembled WGS sequence"/>
</dbReference>
<gene>
    <name evidence="2" type="ORF">SAMN05421757_1186</name>
</gene>
<dbReference type="OrthoDB" id="8454614at2"/>
<sequence length="115" mass="11225">MNSRLTFVGLTVAAAALAGCVETSGSTGGPMAPAASGPPFIETMDGSVSNAAVSACQNALSAETTGGVTVVGSEFSQAATAVYMRVGANGAPWRCLVSSDGSNPSLMFMGSEGAL</sequence>
<feature type="signal peptide" evidence="1">
    <location>
        <begin position="1"/>
        <end position="18"/>
    </location>
</feature>
<feature type="chain" id="PRO_5012173020" evidence="1">
    <location>
        <begin position="19"/>
        <end position="115"/>
    </location>
</feature>
<dbReference type="EMBL" id="FZOY01000018">
    <property type="protein sequence ID" value="SNT41118.1"/>
    <property type="molecule type" value="Genomic_DNA"/>
</dbReference>